<feature type="compositionally biased region" description="Polar residues" evidence="1">
    <location>
        <begin position="274"/>
        <end position="287"/>
    </location>
</feature>
<evidence type="ECO:0000256" key="1">
    <source>
        <dbReference type="SAM" id="MobiDB-lite"/>
    </source>
</evidence>
<evidence type="ECO:0000313" key="2">
    <source>
        <dbReference type="EMBL" id="THW40344.1"/>
    </source>
</evidence>
<accession>A0A4V4IHV8</accession>
<dbReference type="Proteomes" id="UP000310687">
    <property type="component" value="Unassembled WGS sequence"/>
</dbReference>
<evidence type="ECO:0000313" key="3">
    <source>
        <dbReference type="Proteomes" id="UP000310687"/>
    </source>
</evidence>
<feature type="region of interest" description="Disordered" evidence="1">
    <location>
        <begin position="183"/>
        <end position="261"/>
    </location>
</feature>
<sequence length="682" mass="76965">MKMPPKHSLDVPTRPPSAVKRIRTTSTLTVKRSHKANFNRLCNLHSWTPSEKVRDKLADLLSLSGPRLQSSELLPLAFVQFYPFIWVQDMLLLGYNEANDSVWYKAHPAEGGIARGRYYNSAQENFRGKQTVTRYWQSWVDVFDIDKQGLDRSHEFFTGVYLILKKFPNLRYKTLKGQSRDVQSAFRETGKSEHPFNDDHKFMQDKSDNSNEIEHEEYEASLEGERNEMSKEQRENKYIKEERTGSYGNEDRSNFSPRPLSMHMDSRAKLRALETSSLQRDASTTQTTEERPGQHENHARSSMLSRPLSMHLNSRAKSREHQTASSPKANRHSIERKSGQDGNIVASNPPHGLRASESNLRADSRESGTNITSRSYPQAGDRRAGTYSATDNLNVPSDLVLLEQILGANPRRSSNHKAVDGLGSYDTDDDGLTSSPSKARKLAPQTASSRPNMARSRYFDRADDETGGRGEESRRETESLPAQPVKRYNTRARTAASRMSKPAQVAALKKQRVPRRKPSIEDDMVPSTHGIEPSVQAVSHVDIQQASDDGDLGFDQGSQTHSVQDVEVRDNLFRAPIALATSRIIRRDNQSFREFSFHIPIEEFPGWSTSEFDYVSGPSIETVPEQPIALTEPAAPGFAFSNYETVESVPVAPSNHETVEFASVEDEEDQVKDEDMVKDEDF</sequence>
<dbReference type="EMBL" id="QZAL01000081">
    <property type="protein sequence ID" value="THW40344.1"/>
    <property type="molecule type" value="Genomic_DNA"/>
</dbReference>
<feature type="region of interest" description="Disordered" evidence="1">
    <location>
        <begin position="662"/>
        <end position="682"/>
    </location>
</feature>
<gene>
    <name evidence="2" type="ORF">D6D22_05862</name>
</gene>
<feature type="compositionally biased region" description="Basic and acidic residues" evidence="1">
    <location>
        <begin position="457"/>
        <end position="478"/>
    </location>
</feature>
<feature type="compositionally biased region" description="Acidic residues" evidence="1">
    <location>
        <begin position="663"/>
        <end position="682"/>
    </location>
</feature>
<feature type="region of interest" description="Disordered" evidence="1">
    <location>
        <begin position="411"/>
        <end position="528"/>
    </location>
</feature>
<feature type="compositionally biased region" description="Basic and acidic residues" evidence="1">
    <location>
        <begin position="223"/>
        <end position="253"/>
    </location>
</feature>
<comment type="caution">
    <text evidence="2">The sequence shown here is derived from an EMBL/GenBank/DDBJ whole genome shotgun (WGS) entry which is preliminary data.</text>
</comment>
<feature type="compositionally biased region" description="Basic and acidic residues" evidence="1">
    <location>
        <begin position="188"/>
        <end position="213"/>
    </location>
</feature>
<dbReference type="AlphaFoldDB" id="A0A4V4IHV8"/>
<name>A0A4V4IHV8_AURPU</name>
<proteinExistence type="predicted"/>
<feature type="compositionally biased region" description="Basic and acidic residues" evidence="1">
    <location>
        <begin position="288"/>
        <end position="299"/>
    </location>
</feature>
<feature type="compositionally biased region" description="Polar residues" evidence="1">
    <location>
        <begin position="367"/>
        <end position="376"/>
    </location>
</feature>
<organism evidence="2 3">
    <name type="scientific">Aureobasidium pullulans</name>
    <name type="common">Black yeast</name>
    <name type="synonym">Pullularia pullulans</name>
    <dbReference type="NCBI Taxonomy" id="5580"/>
    <lineage>
        <taxon>Eukaryota</taxon>
        <taxon>Fungi</taxon>
        <taxon>Dikarya</taxon>
        <taxon>Ascomycota</taxon>
        <taxon>Pezizomycotina</taxon>
        <taxon>Dothideomycetes</taxon>
        <taxon>Dothideomycetidae</taxon>
        <taxon>Dothideales</taxon>
        <taxon>Saccotheciaceae</taxon>
        <taxon>Aureobasidium</taxon>
    </lineage>
</organism>
<reference evidence="2 3" key="1">
    <citation type="submission" date="2018-10" db="EMBL/GenBank/DDBJ databases">
        <title>Fifty Aureobasidium pullulans genomes reveal a recombining polyextremotolerant generalist.</title>
        <authorList>
            <person name="Gostincar C."/>
            <person name="Turk M."/>
            <person name="Zajc J."/>
            <person name="Gunde-Cimerman N."/>
        </authorList>
    </citation>
    <scope>NUCLEOTIDE SEQUENCE [LARGE SCALE GENOMIC DNA]</scope>
    <source>
        <strain evidence="2 3">EXF-11013</strain>
    </source>
</reference>
<feature type="region of interest" description="Disordered" evidence="1">
    <location>
        <begin position="274"/>
        <end position="392"/>
    </location>
</feature>
<protein>
    <submittedName>
        <fullName evidence="2">Uncharacterized protein</fullName>
    </submittedName>
</protein>